<dbReference type="CDD" id="cd00455">
    <property type="entry name" value="nuc_hydro"/>
    <property type="match status" value="1"/>
</dbReference>
<dbReference type="InterPro" id="IPR023186">
    <property type="entry name" value="IUNH"/>
</dbReference>
<sequence>MGKKVLLFGDVGVDDTVALLYGYFNEQIDIVGVVADYGNISREMTLRNIIYLIRLFNMPEVKVILGAEKPMTGEEPTFYPEVHGVHGLGPIIPSPMQNLEVTLTENFYEIVNLINQYKEELTIVNTGRLTSLATMFILYRELMKQVKEIYIMGGAFWVPGNVTAVSEANIYGDPIAAKIVLQYANNLTIIPLNVTDRAIVTPGMVDYIHAKGKASVLKPMLDYYYQFYKKRNPAIKGSPVHDAITLMATIHEDWFTFKMLPVHVITAEGISRGQTIADIRPWMKFEENEKKHRIAFDFNYNEFFSDFMTTMTGEKF</sequence>
<dbReference type="InterPro" id="IPR001910">
    <property type="entry name" value="Inosine/uridine_hydrolase_dom"/>
</dbReference>
<comment type="caution">
    <text evidence="4">The sequence shown here is derived from an EMBL/GenBank/DDBJ whole genome shotgun (WGS) entry which is preliminary data.</text>
</comment>
<dbReference type="InterPro" id="IPR036452">
    <property type="entry name" value="Ribo_hydro-like"/>
</dbReference>
<evidence type="ECO:0000313" key="5">
    <source>
        <dbReference type="Proteomes" id="UP000789845"/>
    </source>
</evidence>
<keyword evidence="1 4" id="KW-0378">Hydrolase</keyword>
<proteinExistence type="predicted"/>
<dbReference type="RefSeq" id="WP_230494683.1">
    <property type="nucleotide sequence ID" value="NZ_CAKJTG010000001.1"/>
</dbReference>
<dbReference type="GO" id="GO:0006152">
    <property type="term" value="P:purine nucleoside catabolic process"/>
    <property type="evidence" value="ECO:0007669"/>
    <property type="project" value="TreeGrafter"/>
</dbReference>
<dbReference type="SUPFAM" id="SSF53590">
    <property type="entry name" value="Nucleoside hydrolase"/>
    <property type="match status" value="1"/>
</dbReference>
<dbReference type="GO" id="GO:0005829">
    <property type="term" value="C:cytosol"/>
    <property type="evidence" value="ECO:0007669"/>
    <property type="project" value="TreeGrafter"/>
</dbReference>
<evidence type="ECO:0000259" key="3">
    <source>
        <dbReference type="Pfam" id="PF01156"/>
    </source>
</evidence>
<dbReference type="AlphaFoldDB" id="A0A9C7G5W1"/>
<dbReference type="Proteomes" id="UP000789845">
    <property type="component" value="Unassembled WGS sequence"/>
</dbReference>
<evidence type="ECO:0000256" key="2">
    <source>
        <dbReference type="ARBA" id="ARBA00023295"/>
    </source>
</evidence>
<evidence type="ECO:0000313" key="4">
    <source>
        <dbReference type="EMBL" id="CAG9606394.1"/>
    </source>
</evidence>
<feature type="domain" description="Inosine/uridine-preferring nucleoside hydrolase" evidence="3">
    <location>
        <begin position="5"/>
        <end position="304"/>
    </location>
</feature>
<keyword evidence="5" id="KW-1185">Reference proteome</keyword>
<protein>
    <submittedName>
        <fullName evidence="4">Pyrimidine-specific ribonucleoside hydrolase RihA</fullName>
        <ecNumber evidence="4">3.2.-.-</ecNumber>
    </submittedName>
</protein>
<keyword evidence="2 4" id="KW-0326">Glycosidase</keyword>
<accession>A0A9C7G5W1</accession>
<dbReference type="EMBL" id="CAKJTG010000001">
    <property type="protein sequence ID" value="CAG9606394.1"/>
    <property type="molecule type" value="Genomic_DNA"/>
</dbReference>
<dbReference type="PANTHER" id="PTHR12304">
    <property type="entry name" value="INOSINE-URIDINE PREFERRING NUCLEOSIDE HYDROLASE"/>
    <property type="match status" value="1"/>
</dbReference>
<name>A0A9C7G5W1_9BACI</name>
<gene>
    <name evidence="4" type="primary">rihA_1</name>
    <name evidence="4" type="ORF">NEOCIP111885_00082</name>
</gene>
<dbReference type="EC" id="3.2.-.-" evidence="4"/>
<dbReference type="Gene3D" id="3.90.245.10">
    <property type="entry name" value="Ribonucleoside hydrolase-like"/>
    <property type="match status" value="1"/>
</dbReference>
<dbReference type="Pfam" id="PF01156">
    <property type="entry name" value="IU_nuc_hydro"/>
    <property type="match status" value="1"/>
</dbReference>
<dbReference type="GO" id="GO:0008477">
    <property type="term" value="F:purine nucleosidase activity"/>
    <property type="evidence" value="ECO:0007669"/>
    <property type="project" value="TreeGrafter"/>
</dbReference>
<reference evidence="4" key="1">
    <citation type="submission" date="2021-10" db="EMBL/GenBank/DDBJ databases">
        <authorList>
            <person name="Criscuolo A."/>
        </authorList>
    </citation>
    <scope>NUCLEOTIDE SEQUENCE</scope>
    <source>
        <strain evidence="4">CIP111885</strain>
    </source>
</reference>
<evidence type="ECO:0000256" key="1">
    <source>
        <dbReference type="ARBA" id="ARBA00022801"/>
    </source>
</evidence>
<organism evidence="4 5">
    <name type="scientific">Pseudoneobacillus rhizosphaerae</name>
    <dbReference type="NCBI Taxonomy" id="2880968"/>
    <lineage>
        <taxon>Bacteria</taxon>
        <taxon>Bacillati</taxon>
        <taxon>Bacillota</taxon>
        <taxon>Bacilli</taxon>
        <taxon>Bacillales</taxon>
        <taxon>Bacillaceae</taxon>
        <taxon>Pseudoneobacillus</taxon>
    </lineage>
</organism>
<dbReference type="PANTHER" id="PTHR12304:SF4">
    <property type="entry name" value="URIDINE NUCLEOSIDASE"/>
    <property type="match status" value="1"/>
</dbReference>